<sequence length="344" mass="38550">MNINTILTVILILLANIIFSCGGQEKEDAADFFLKANVSLTQNNYAEALRLYDEAIAKNADFSDAYLNKGITLLKMNRAEEAYEILTEAITIDPTLVQANLVRAEAGLNIGKINESLEDLAQIEKEYKDSSRFYLIKGDLLSTRGTDQLAIAEYDKAISLDKSNVEAYVNRGALYYRMKSYPAAKSDFEKALALDSSHPQALNNLGLILSKEKDWQRALACFDKVLSTQPDDAYSLNNKGYVLLMTGAMEEGKRLVERALDKQPRNGYAWRNLGIYYTQKKMPAEALKNYLKAIDKAEPVDQLYGLTGQAYLDNKQIDEACKIWNQGVILKDSLAIDLVAKHCR</sequence>
<dbReference type="PANTHER" id="PTHR44858:SF1">
    <property type="entry name" value="UDP-N-ACETYLGLUCOSAMINE--PEPTIDE N-ACETYLGLUCOSAMINYLTRANSFERASE SPINDLY-RELATED"/>
    <property type="match status" value="1"/>
</dbReference>
<dbReference type="PROSITE" id="PS50005">
    <property type="entry name" value="TPR"/>
    <property type="match status" value="3"/>
</dbReference>
<dbReference type="Pfam" id="PF13432">
    <property type="entry name" value="TPR_16"/>
    <property type="match status" value="1"/>
</dbReference>
<dbReference type="RefSeq" id="WP_215233214.1">
    <property type="nucleotide sequence ID" value="NZ_CAJRAU010000002.1"/>
</dbReference>
<dbReference type="Proteomes" id="UP000679725">
    <property type="component" value="Unassembled WGS sequence"/>
</dbReference>
<dbReference type="PANTHER" id="PTHR44858">
    <property type="entry name" value="TETRATRICOPEPTIDE REPEAT PROTEIN 6"/>
    <property type="match status" value="1"/>
</dbReference>
<evidence type="ECO:0000313" key="4">
    <source>
        <dbReference type="EMBL" id="CAG5069125.1"/>
    </source>
</evidence>
<reference evidence="4 5" key="1">
    <citation type="submission" date="2021-04" db="EMBL/GenBank/DDBJ databases">
        <authorList>
            <person name="Rodrigo-Torres L."/>
            <person name="Arahal R. D."/>
            <person name="Lucena T."/>
        </authorList>
    </citation>
    <scope>NUCLEOTIDE SEQUENCE [LARGE SCALE GENOMIC DNA]</scope>
    <source>
        <strain evidence="4 5">CECT 9623</strain>
    </source>
</reference>
<keyword evidence="1" id="KW-0677">Repeat</keyword>
<comment type="caution">
    <text evidence="4">The sequence shown here is derived from an EMBL/GenBank/DDBJ whole genome shotgun (WGS) entry which is preliminary data.</text>
</comment>
<dbReference type="EMBL" id="CAJRAU010000002">
    <property type="protein sequence ID" value="CAG5069125.1"/>
    <property type="molecule type" value="Genomic_DNA"/>
</dbReference>
<feature type="repeat" description="TPR" evidence="3">
    <location>
        <begin position="63"/>
        <end position="96"/>
    </location>
</feature>
<dbReference type="Pfam" id="PF13414">
    <property type="entry name" value="TPR_11"/>
    <property type="match status" value="1"/>
</dbReference>
<dbReference type="InterPro" id="IPR011990">
    <property type="entry name" value="TPR-like_helical_dom_sf"/>
</dbReference>
<protein>
    <submittedName>
        <fullName evidence="4">Lipopolysaccharide assembly protein B</fullName>
    </submittedName>
</protein>
<dbReference type="Pfam" id="PF00515">
    <property type="entry name" value="TPR_1"/>
    <property type="match status" value="1"/>
</dbReference>
<gene>
    <name evidence="4" type="primary">lapB_1</name>
    <name evidence="4" type="ORF">DYBT9623_01860</name>
</gene>
<dbReference type="Gene3D" id="1.25.40.10">
    <property type="entry name" value="Tetratricopeptide repeat domain"/>
    <property type="match status" value="2"/>
</dbReference>
<evidence type="ECO:0000256" key="1">
    <source>
        <dbReference type="ARBA" id="ARBA00022737"/>
    </source>
</evidence>
<feature type="repeat" description="TPR" evidence="3">
    <location>
        <begin position="165"/>
        <end position="198"/>
    </location>
</feature>
<dbReference type="SUPFAM" id="SSF48452">
    <property type="entry name" value="TPR-like"/>
    <property type="match status" value="2"/>
</dbReference>
<feature type="repeat" description="TPR" evidence="3">
    <location>
        <begin position="199"/>
        <end position="232"/>
    </location>
</feature>
<dbReference type="InterPro" id="IPR050498">
    <property type="entry name" value="Ycf3"/>
</dbReference>
<proteinExistence type="predicted"/>
<evidence type="ECO:0000313" key="5">
    <source>
        <dbReference type="Proteomes" id="UP000679725"/>
    </source>
</evidence>
<evidence type="ECO:0000256" key="3">
    <source>
        <dbReference type="PROSITE-ProRule" id="PRU00339"/>
    </source>
</evidence>
<keyword evidence="5" id="KW-1185">Reference proteome</keyword>
<dbReference type="SMART" id="SM00028">
    <property type="entry name" value="TPR"/>
    <property type="match status" value="8"/>
</dbReference>
<keyword evidence="2 3" id="KW-0802">TPR repeat</keyword>
<accession>A0ABM8UNS3</accession>
<dbReference type="PROSITE" id="PS50293">
    <property type="entry name" value="TPR_REGION"/>
    <property type="match status" value="2"/>
</dbReference>
<dbReference type="InterPro" id="IPR019734">
    <property type="entry name" value="TPR_rpt"/>
</dbReference>
<organism evidence="4 5">
    <name type="scientific">Dyadobacter linearis</name>
    <dbReference type="NCBI Taxonomy" id="2823330"/>
    <lineage>
        <taxon>Bacteria</taxon>
        <taxon>Pseudomonadati</taxon>
        <taxon>Bacteroidota</taxon>
        <taxon>Cytophagia</taxon>
        <taxon>Cytophagales</taxon>
        <taxon>Spirosomataceae</taxon>
        <taxon>Dyadobacter</taxon>
    </lineage>
</organism>
<name>A0ABM8UNS3_9BACT</name>
<evidence type="ECO:0000256" key="2">
    <source>
        <dbReference type="ARBA" id="ARBA00022803"/>
    </source>
</evidence>
<dbReference type="Pfam" id="PF14559">
    <property type="entry name" value="TPR_19"/>
    <property type="match status" value="1"/>
</dbReference>